<dbReference type="RefSeq" id="WP_142929762.1">
    <property type="nucleotide sequence ID" value="NZ_ML660110.1"/>
</dbReference>
<dbReference type="Pfam" id="PF04389">
    <property type="entry name" value="Peptidase_M28"/>
    <property type="match status" value="1"/>
</dbReference>
<reference evidence="9 10" key="1">
    <citation type="submission" date="2019-06" db="EMBL/GenBank/DDBJ databases">
        <title>Whole genome sequence for Cellvibrionaceae sp. R142.</title>
        <authorList>
            <person name="Wang G."/>
        </authorList>
    </citation>
    <scope>NUCLEOTIDE SEQUENCE [LARGE SCALE GENOMIC DNA]</scope>
    <source>
        <strain evidence="9 10">R142</strain>
    </source>
</reference>
<dbReference type="GO" id="GO:0004177">
    <property type="term" value="F:aminopeptidase activity"/>
    <property type="evidence" value="ECO:0007669"/>
    <property type="project" value="UniProtKB-KW"/>
</dbReference>
<feature type="domain" description="Peptidase M28" evidence="8">
    <location>
        <begin position="332"/>
        <end position="533"/>
    </location>
</feature>
<name>A0A545SS16_9GAMM</name>
<dbReference type="GO" id="GO:0008235">
    <property type="term" value="F:metalloexopeptidase activity"/>
    <property type="evidence" value="ECO:0007669"/>
    <property type="project" value="InterPro"/>
</dbReference>
<evidence type="ECO:0000256" key="7">
    <source>
        <dbReference type="SAM" id="MobiDB-lite"/>
    </source>
</evidence>
<dbReference type="EMBL" id="VHSG01000034">
    <property type="protein sequence ID" value="TQV67706.1"/>
    <property type="molecule type" value="Genomic_DNA"/>
</dbReference>
<evidence type="ECO:0000256" key="3">
    <source>
        <dbReference type="ARBA" id="ARBA00022723"/>
    </source>
</evidence>
<dbReference type="CDD" id="cd04821">
    <property type="entry name" value="PA_M28_1_2"/>
    <property type="match status" value="1"/>
</dbReference>
<dbReference type="GO" id="GO:0046872">
    <property type="term" value="F:metal ion binding"/>
    <property type="evidence" value="ECO:0007669"/>
    <property type="project" value="UniProtKB-KW"/>
</dbReference>
<gene>
    <name evidence="9" type="ORF">FKG94_25405</name>
</gene>
<feature type="region of interest" description="Disordered" evidence="7">
    <location>
        <begin position="21"/>
        <end position="53"/>
    </location>
</feature>
<dbReference type="FunFam" id="3.40.630.10:FF:000088">
    <property type="entry name" value="Peptidase M20"/>
    <property type="match status" value="1"/>
</dbReference>
<dbReference type="SUPFAM" id="SSF53187">
    <property type="entry name" value="Zn-dependent exopeptidases"/>
    <property type="match status" value="1"/>
</dbReference>
<dbReference type="SUPFAM" id="SSF52025">
    <property type="entry name" value="PA domain"/>
    <property type="match status" value="1"/>
</dbReference>
<evidence type="ECO:0000256" key="4">
    <source>
        <dbReference type="ARBA" id="ARBA00022729"/>
    </source>
</evidence>
<proteinExistence type="predicted"/>
<dbReference type="Gene3D" id="3.50.30.30">
    <property type="match status" value="1"/>
</dbReference>
<organism evidence="9 10">
    <name type="scientific">Exilibacterium tricleocarpae</name>
    <dbReference type="NCBI Taxonomy" id="2591008"/>
    <lineage>
        <taxon>Bacteria</taxon>
        <taxon>Pseudomonadati</taxon>
        <taxon>Pseudomonadota</taxon>
        <taxon>Gammaproteobacteria</taxon>
        <taxon>Cellvibrionales</taxon>
        <taxon>Cellvibrionaceae</taxon>
        <taxon>Exilibacterium</taxon>
    </lineage>
</organism>
<dbReference type="GO" id="GO:0006508">
    <property type="term" value="P:proteolysis"/>
    <property type="evidence" value="ECO:0007669"/>
    <property type="project" value="UniProtKB-KW"/>
</dbReference>
<dbReference type="PANTHER" id="PTHR12147:SF56">
    <property type="entry name" value="AMINOPEPTIDASE YDR415C-RELATED"/>
    <property type="match status" value="1"/>
</dbReference>
<dbReference type="PANTHER" id="PTHR12147">
    <property type="entry name" value="METALLOPEPTIDASE M28 FAMILY MEMBER"/>
    <property type="match status" value="1"/>
</dbReference>
<dbReference type="AlphaFoldDB" id="A0A545SS16"/>
<protein>
    <submittedName>
        <fullName evidence="9">M28 family peptidase</fullName>
    </submittedName>
</protein>
<keyword evidence="1" id="KW-0031">Aminopeptidase</keyword>
<comment type="caution">
    <text evidence="9">The sequence shown here is derived from an EMBL/GenBank/DDBJ whole genome shotgun (WGS) entry which is preliminary data.</text>
</comment>
<keyword evidence="3" id="KW-0479">Metal-binding</keyword>
<evidence type="ECO:0000256" key="5">
    <source>
        <dbReference type="ARBA" id="ARBA00022801"/>
    </source>
</evidence>
<keyword evidence="6" id="KW-0862">Zinc</keyword>
<keyword evidence="4" id="KW-0732">Signal</keyword>
<accession>A0A545SS16</accession>
<evidence type="ECO:0000256" key="2">
    <source>
        <dbReference type="ARBA" id="ARBA00022670"/>
    </source>
</evidence>
<dbReference type="PROSITE" id="PS51257">
    <property type="entry name" value="PROKAR_LIPOPROTEIN"/>
    <property type="match status" value="1"/>
</dbReference>
<dbReference type="InterPro" id="IPR045175">
    <property type="entry name" value="M28_fam"/>
</dbReference>
<evidence type="ECO:0000256" key="6">
    <source>
        <dbReference type="ARBA" id="ARBA00022833"/>
    </source>
</evidence>
<keyword evidence="2" id="KW-0645">Protease</keyword>
<evidence type="ECO:0000256" key="1">
    <source>
        <dbReference type="ARBA" id="ARBA00022438"/>
    </source>
</evidence>
<dbReference type="Gene3D" id="3.40.630.10">
    <property type="entry name" value="Zn peptidases"/>
    <property type="match status" value="2"/>
</dbReference>
<keyword evidence="5" id="KW-0378">Hydrolase</keyword>
<evidence type="ECO:0000313" key="9">
    <source>
        <dbReference type="EMBL" id="TQV67706.1"/>
    </source>
</evidence>
<dbReference type="Proteomes" id="UP000319732">
    <property type="component" value="Unassembled WGS sequence"/>
</dbReference>
<sequence length="581" mass="63635">MKKIWVTALCAAALGLGGCERQSGQEHSGQEHSGEGVTGSVQPEQAAAQPRSTTVQLNQAALAQFEQDLHRHTAVLSADEFEGRAPATPGGEKTINYLQQEFAALGLEPGNGDSYFQRVPVAEITTDPTAQLRIKAEGYTADLAYGTEMVVFTQQQKERIAIEDSELVFVGYGINAPERDWNDYAGIDVAGKTVVILVNDPGFITQDPAHFTGNAMTYYGRWTYKYEEAARQGAAAALVIHDTAPAAYPWEVVPNSWSGPQIHLQRADKGESKLPVEAWIHLQPATELLRAAGLDYDTLKREAAQPGFKAIPLNAAASFSLQNSIRYVESRNVIAKISGSERADEVVIYMAHWDHLGRDTSLEGDQIYNGAVDNATGTAALLALGRVFKAAPPQRTVMFMAVTAEESGLLGSKFYGENPIYPHNKTVGAINIDAMGSIGPVRDVTVIGHGFNQLQDYLARHAQKQGRYIVPDQNAEKGFYYRSDHFSLAKHGVPALYAEGGHDSVAHGKEWGKQQQDDYTANRYHKPGDEYHEEMDLSGAAQDLELYFYIGSDLANSNDWPGWNAGSEFKLIREKSRAELK</sequence>
<dbReference type="InterPro" id="IPR007484">
    <property type="entry name" value="Peptidase_M28"/>
</dbReference>
<dbReference type="CDD" id="cd05660">
    <property type="entry name" value="M28_like_PA"/>
    <property type="match status" value="1"/>
</dbReference>
<dbReference type="OrthoDB" id="9778250at2"/>
<evidence type="ECO:0000313" key="10">
    <source>
        <dbReference type="Proteomes" id="UP000319732"/>
    </source>
</evidence>
<dbReference type="InterPro" id="IPR046450">
    <property type="entry name" value="PA_dom_sf"/>
</dbReference>
<evidence type="ECO:0000259" key="8">
    <source>
        <dbReference type="Pfam" id="PF04389"/>
    </source>
</evidence>
<keyword evidence="10" id="KW-1185">Reference proteome</keyword>